<evidence type="ECO:0000256" key="1">
    <source>
        <dbReference type="SAM" id="SignalP"/>
    </source>
</evidence>
<gene>
    <name evidence="2" type="ORF">H663_020325</name>
</gene>
<sequence length="128" mass="13905">MIWLMVLKMSLGSVMAMPIQWSWAEPAVSEVSATTSQTVHHPVHLATLPECHGHATSHVEVKGHQIHPTSVDTDAPSGNPIDCHHCCAVGLDSEPCIALHRAPATHPTSPRQDWQSANLRPVLRPPII</sequence>
<proteinExistence type="predicted"/>
<reference evidence="2" key="1">
    <citation type="submission" date="2017-04" db="EMBL/GenBank/DDBJ databases">
        <title>Unexpected and diverse lifestyles within the genus Limnohabitans.</title>
        <authorList>
            <person name="Kasalicky V."/>
            <person name="Mehrshad M."/>
            <person name="Andrei S.-A."/>
            <person name="Salcher M."/>
            <person name="Kratochvilova H."/>
            <person name="Simek K."/>
            <person name="Ghai R."/>
        </authorList>
    </citation>
    <scope>NUCLEOTIDE SEQUENCE [LARGE SCALE GENOMIC DNA]</scope>
    <source>
        <strain evidence="2">II-D5</strain>
    </source>
</reference>
<dbReference type="AlphaFoldDB" id="A0A2T7SS25"/>
<feature type="chain" id="PRO_5015754729" description="Secreted protein" evidence="1">
    <location>
        <begin position="25"/>
        <end position="128"/>
    </location>
</feature>
<accession>A0A2T7SS25</accession>
<feature type="signal peptide" evidence="1">
    <location>
        <begin position="1"/>
        <end position="24"/>
    </location>
</feature>
<evidence type="ECO:0008006" key="4">
    <source>
        <dbReference type="Google" id="ProtNLM"/>
    </source>
</evidence>
<keyword evidence="3" id="KW-1185">Reference proteome</keyword>
<dbReference type="Proteomes" id="UP000037507">
    <property type="component" value="Unassembled WGS sequence"/>
</dbReference>
<keyword evidence="1" id="KW-0732">Signal</keyword>
<dbReference type="EMBL" id="LFYT02000068">
    <property type="protein sequence ID" value="PVE05645.1"/>
    <property type="molecule type" value="Genomic_DNA"/>
</dbReference>
<protein>
    <recommendedName>
        <fullName evidence="4">Secreted protein</fullName>
    </recommendedName>
</protein>
<comment type="caution">
    <text evidence="2">The sequence shown here is derived from an EMBL/GenBank/DDBJ whole genome shotgun (WGS) entry which is preliminary data.</text>
</comment>
<organism evidence="2 3">
    <name type="scientific">Limnohabitans planktonicus II-D5</name>
    <dbReference type="NCBI Taxonomy" id="1293045"/>
    <lineage>
        <taxon>Bacteria</taxon>
        <taxon>Pseudomonadati</taxon>
        <taxon>Pseudomonadota</taxon>
        <taxon>Betaproteobacteria</taxon>
        <taxon>Burkholderiales</taxon>
        <taxon>Comamonadaceae</taxon>
        <taxon>Limnohabitans</taxon>
    </lineage>
</organism>
<evidence type="ECO:0000313" key="3">
    <source>
        <dbReference type="Proteomes" id="UP000037507"/>
    </source>
</evidence>
<name>A0A2T7SS25_9BURK</name>
<evidence type="ECO:0000313" key="2">
    <source>
        <dbReference type="EMBL" id="PVE05645.1"/>
    </source>
</evidence>